<dbReference type="GO" id="GO:0016042">
    <property type="term" value="P:lipid catabolic process"/>
    <property type="evidence" value="ECO:0007669"/>
    <property type="project" value="TreeGrafter"/>
</dbReference>
<dbReference type="VEuPathDB" id="VectorBase:CSON008803"/>
<dbReference type="GO" id="GO:0017171">
    <property type="term" value="F:serine hydrolase activity"/>
    <property type="evidence" value="ECO:0007669"/>
    <property type="project" value="TreeGrafter"/>
</dbReference>
<name>A0A336LFW6_CULSO</name>
<keyword evidence="4 6" id="KW-0732">Signal</keyword>
<comment type="subcellular location">
    <subcellularLocation>
        <location evidence="1">Secreted</location>
    </subcellularLocation>
</comment>
<dbReference type="AlphaFoldDB" id="A0A336LFW6"/>
<keyword evidence="3" id="KW-0964">Secreted</keyword>
<evidence type="ECO:0000256" key="3">
    <source>
        <dbReference type="ARBA" id="ARBA00022525"/>
    </source>
</evidence>
<dbReference type="EMBL" id="UFQS01003376">
    <property type="protein sequence ID" value="SSX15583.1"/>
    <property type="molecule type" value="Genomic_DNA"/>
</dbReference>
<dbReference type="GO" id="GO:0005615">
    <property type="term" value="C:extracellular space"/>
    <property type="evidence" value="ECO:0007669"/>
    <property type="project" value="TreeGrafter"/>
</dbReference>
<reference evidence="9" key="2">
    <citation type="submission" date="2018-07" db="EMBL/GenBank/DDBJ databases">
        <authorList>
            <person name="Quirk P.G."/>
            <person name="Krulwich T.A."/>
        </authorList>
    </citation>
    <scope>NUCLEOTIDE SEQUENCE</scope>
</reference>
<dbReference type="Gene3D" id="3.40.50.1820">
    <property type="entry name" value="alpha/beta hydrolase"/>
    <property type="match status" value="1"/>
</dbReference>
<evidence type="ECO:0000256" key="4">
    <source>
        <dbReference type="ARBA" id="ARBA00022729"/>
    </source>
</evidence>
<evidence type="ECO:0000313" key="8">
    <source>
        <dbReference type="EMBL" id="SSX15583.1"/>
    </source>
</evidence>
<dbReference type="InterPro" id="IPR000734">
    <property type="entry name" value="TAG_lipase"/>
</dbReference>
<gene>
    <name evidence="8" type="primary">CSON008803</name>
</gene>
<reference evidence="8" key="1">
    <citation type="submission" date="2018-04" db="EMBL/GenBank/DDBJ databases">
        <authorList>
            <person name="Go L.Y."/>
            <person name="Mitchell J.A."/>
        </authorList>
    </citation>
    <scope>NUCLEOTIDE SEQUENCE</scope>
    <source>
        <tissue evidence="8">Whole organism</tissue>
    </source>
</reference>
<dbReference type="InterPro" id="IPR029058">
    <property type="entry name" value="AB_hydrolase_fold"/>
</dbReference>
<dbReference type="PANTHER" id="PTHR11610">
    <property type="entry name" value="LIPASE"/>
    <property type="match status" value="1"/>
</dbReference>
<proteinExistence type="inferred from homology"/>
<evidence type="ECO:0000256" key="6">
    <source>
        <dbReference type="SAM" id="SignalP"/>
    </source>
</evidence>
<comment type="similarity">
    <text evidence="2 5">Belongs to the AB hydrolase superfamily. Lipase family.</text>
</comment>
<feature type="signal peptide" evidence="6">
    <location>
        <begin position="1"/>
        <end position="22"/>
    </location>
</feature>
<accession>A0A336LFW6</accession>
<feature type="chain" id="PRO_5036328601" evidence="6">
    <location>
        <begin position="23"/>
        <end position="409"/>
    </location>
</feature>
<evidence type="ECO:0000256" key="5">
    <source>
        <dbReference type="RuleBase" id="RU004262"/>
    </source>
</evidence>
<dbReference type="Pfam" id="PF00151">
    <property type="entry name" value="Lipase"/>
    <property type="match status" value="2"/>
</dbReference>
<dbReference type="SUPFAM" id="SSF53474">
    <property type="entry name" value="alpha/beta-Hydrolases"/>
    <property type="match status" value="2"/>
</dbReference>
<evidence type="ECO:0000256" key="1">
    <source>
        <dbReference type="ARBA" id="ARBA00004613"/>
    </source>
</evidence>
<organism evidence="8">
    <name type="scientific">Culicoides sonorensis</name>
    <name type="common">Biting midge</name>
    <dbReference type="NCBI Taxonomy" id="179676"/>
    <lineage>
        <taxon>Eukaryota</taxon>
        <taxon>Metazoa</taxon>
        <taxon>Ecdysozoa</taxon>
        <taxon>Arthropoda</taxon>
        <taxon>Hexapoda</taxon>
        <taxon>Insecta</taxon>
        <taxon>Pterygota</taxon>
        <taxon>Neoptera</taxon>
        <taxon>Endopterygota</taxon>
        <taxon>Diptera</taxon>
        <taxon>Nematocera</taxon>
        <taxon>Chironomoidea</taxon>
        <taxon>Ceratopogonidae</taxon>
        <taxon>Ceratopogoninae</taxon>
        <taxon>Culicoides</taxon>
        <taxon>Monoculicoides</taxon>
    </lineage>
</organism>
<dbReference type="EMBL" id="UFQT01003376">
    <property type="protein sequence ID" value="SSX34946.1"/>
    <property type="molecule type" value="Genomic_DNA"/>
</dbReference>
<dbReference type="OMA" id="FQNNAGK"/>
<dbReference type="PANTHER" id="PTHR11610:SF149">
    <property type="entry name" value="FI01450P-RELATED"/>
    <property type="match status" value="1"/>
</dbReference>
<sequence>MHAHTFLITLFILMVSWNNYYSSNTAVEAAGFFEKFTNKTKEITNLTVETGKALAEKAPDYVPTFDELLDFTKQSIAGLPLEVAASIINKICSIAIAANATKPFRTPNASELNYVLLTGDENITFPLTNSIELWRHPSFDPKKKTVVLITGWTTDINETNTAVDLLSEAYTARGDTNFVFIDTARYVDTLYAWSAFNTQELGEAIGEGLALLAELIPNENIHVIVKRKTSKIYKNMILIMVFFLVCCDLGHSLGAHISGAAGQSFQNNAGKLLPRITGLDPANPCFKEGETLQGLMRGDAEFVDIIHTNCGVLGKRDPIGDSDFYPNGVVPLQPGCLSITCSHARSYELYAETVYPGKENSLMAKKCNSISALDSGICKSKPIPVGFACPKNVKGNYFFKTSSEKPYKS</sequence>
<evidence type="ECO:0000256" key="2">
    <source>
        <dbReference type="ARBA" id="ARBA00010701"/>
    </source>
</evidence>
<feature type="domain" description="Lipase" evidence="7">
    <location>
        <begin position="249"/>
        <end position="380"/>
    </location>
</feature>
<evidence type="ECO:0000259" key="7">
    <source>
        <dbReference type="Pfam" id="PF00151"/>
    </source>
</evidence>
<dbReference type="InterPro" id="IPR013818">
    <property type="entry name" value="Lipase"/>
</dbReference>
<evidence type="ECO:0000313" key="9">
    <source>
        <dbReference type="EMBL" id="SSX34946.1"/>
    </source>
</evidence>
<feature type="domain" description="Lipase" evidence="7">
    <location>
        <begin position="105"/>
        <end position="224"/>
    </location>
</feature>
<dbReference type="GO" id="GO:0016298">
    <property type="term" value="F:lipase activity"/>
    <property type="evidence" value="ECO:0007669"/>
    <property type="project" value="InterPro"/>
</dbReference>
<protein>
    <submittedName>
        <fullName evidence="8">CSON008803 protein</fullName>
    </submittedName>
</protein>